<dbReference type="InterPro" id="IPR013848">
    <property type="entry name" value="Methylthiotransferase_N"/>
</dbReference>
<dbReference type="PROSITE" id="PS01278">
    <property type="entry name" value="MTTASE_RADICAL"/>
    <property type="match status" value="1"/>
</dbReference>
<accession>A0A5B8N0H8</accession>
<evidence type="ECO:0000256" key="5">
    <source>
        <dbReference type="ARBA" id="ARBA00018810"/>
    </source>
</evidence>
<evidence type="ECO:0000259" key="18">
    <source>
        <dbReference type="PROSITE" id="PS51918"/>
    </source>
</evidence>
<dbReference type="FunFam" id="3.80.30.20:FF:000002">
    <property type="entry name" value="threonylcarbamoyladenosine tRNA methylthiotransferase isoform X2"/>
    <property type="match status" value="1"/>
</dbReference>
<evidence type="ECO:0000256" key="7">
    <source>
        <dbReference type="ARBA" id="ARBA00022679"/>
    </source>
</evidence>
<dbReference type="InterPro" id="IPR038135">
    <property type="entry name" value="Methylthiotransferase_N_sf"/>
</dbReference>
<dbReference type="EC" id="2.8.4.5" evidence="4"/>
<dbReference type="NCBIfam" id="TIGR01578">
    <property type="entry name" value="MiaB-like-B"/>
    <property type="match status" value="1"/>
</dbReference>
<reference evidence="19 20" key="1">
    <citation type="submission" date="2018-07" db="EMBL/GenBank/DDBJ databases">
        <title>The complete nuclear genome of the prasinophyte Chloropicon primus (CCMP1205).</title>
        <authorList>
            <person name="Pombert J.-F."/>
            <person name="Otis C."/>
            <person name="Turmel M."/>
            <person name="Lemieux C."/>
        </authorList>
    </citation>
    <scope>NUCLEOTIDE SEQUENCE [LARGE SCALE GENOMIC DNA]</scope>
    <source>
        <strain evidence="19 20">CCMP1205</strain>
    </source>
</reference>
<evidence type="ECO:0000256" key="6">
    <source>
        <dbReference type="ARBA" id="ARBA00022485"/>
    </source>
</evidence>
<dbReference type="InterPro" id="IPR058240">
    <property type="entry name" value="rSAM_sf"/>
</dbReference>
<dbReference type="Pfam" id="PF01938">
    <property type="entry name" value="TRAM"/>
    <property type="match status" value="1"/>
</dbReference>
<dbReference type="InterPro" id="IPR005839">
    <property type="entry name" value="Methylthiotransferase"/>
</dbReference>
<dbReference type="Proteomes" id="UP000316726">
    <property type="component" value="Chromosome 17"/>
</dbReference>
<dbReference type="Gene3D" id="3.40.50.12160">
    <property type="entry name" value="Methylthiotransferase, N-terminal domain"/>
    <property type="match status" value="1"/>
</dbReference>
<name>A0A5B8N0H8_9CHLO</name>
<evidence type="ECO:0000256" key="14">
    <source>
        <dbReference type="ARBA" id="ARBA00051661"/>
    </source>
</evidence>
<evidence type="ECO:0000256" key="10">
    <source>
        <dbReference type="ARBA" id="ARBA00022723"/>
    </source>
</evidence>
<evidence type="ECO:0000313" key="19">
    <source>
        <dbReference type="EMBL" id="QDZ25522.1"/>
    </source>
</evidence>
<dbReference type="GO" id="GO:0035598">
    <property type="term" value="F:tRNA (N(6)-L-threonylcarbamoyladenosine(37)-C(2))-methylthiotransferase activity"/>
    <property type="evidence" value="ECO:0007669"/>
    <property type="project" value="UniProtKB-EC"/>
</dbReference>
<feature type="region of interest" description="Disordered" evidence="15">
    <location>
        <begin position="493"/>
        <end position="524"/>
    </location>
</feature>
<evidence type="ECO:0000256" key="4">
    <source>
        <dbReference type="ARBA" id="ARBA00013273"/>
    </source>
</evidence>
<dbReference type="Gene3D" id="3.80.30.20">
    <property type="entry name" value="tm_1862 like domain"/>
    <property type="match status" value="1"/>
</dbReference>
<evidence type="ECO:0000256" key="12">
    <source>
        <dbReference type="ARBA" id="ARBA00023014"/>
    </source>
</evidence>
<dbReference type="PROSITE" id="PS50926">
    <property type="entry name" value="TRAM"/>
    <property type="match status" value="1"/>
</dbReference>
<organism evidence="19 20">
    <name type="scientific">Chloropicon primus</name>
    <dbReference type="NCBI Taxonomy" id="1764295"/>
    <lineage>
        <taxon>Eukaryota</taxon>
        <taxon>Viridiplantae</taxon>
        <taxon>Chlorophyta</taxon>
        <taxon>Chloropicophyceae</taxon>
        <taxon>Chloropicales</taxon>
        <taxon>Chloropicaceae</taxon>
        <taxon>Chloropicon</taxon>
    </lineage>
</organism>
<evidence type="ECO:0000256" key="13">
    <source>
        <dbReference type="ARBA" id="ARBA00031213"/>
    </source>
</evidence>
<dbReference type="InterPro" id="IPR020612">
    <property type="entry name" value="Methylthiotransferase_CS"/>
</dbReference>
<evidence type="ECO:0000256" key="2">
    <source>
        <dbReference type="ARBA" id="ARBA00002399"/>
    </source>
</evidence>
<feature type="region of interest" description="Disordered" evidence="15">
    <location>
        <begin position="29"/>
        <end position="51"/>
    </location>
</feature>
<comment type="catalytic activity">
    <reaction evidence="14">
        <text>N(6)-L-threonylcarbamoyladenosine(37) in tRNA + (sulfur carrier)-SH + AH2 + 2 S-adenosyl-L-methionine = 2-methylsulfanyl-N(6)-L-threonylcarbamoyladenosine(37) in tRNA + (sulfur carrier)-H + 5'-deoxyadenosine + L-methionine + A + S-adenosyl-L-homocysteine + 2 H(+)</text>
        <dbReference type="Rhea" id="RHEA:37075"/>
        <dbReference type="Rhea" id="RHEA-COMP:10163"/>
        <dbReference type="Rhea" id="RHEA-COMP:11092"/>
        <dbReference type="Rhea" id="RHEA-COMP:14737"/>
        <dbReference type="Rhea" id="RHEA-COMP:14739"/>
        <dbReference type="ChEBI" id="CHEBI:13193"/>
        <dbReference type="ChEBI" id="CHEBI:15378"/>
        <dbReference type="ChEBI" id="CHEBI:17319"/>
        <dbReference type="ChEBI" id="CHEBI:17499"/>
        <dbReference type="ChEBI" id="CHEBI:29917"/>
        <dbReference type="ChEBI" id="CHEBI:57844"/>
        <dbReference type="ChEBI" id="CHEBI:57856"/>
        <dbReference type="ChEBI" id="CHEBI:59789"/>
        <dbReference type="ChEBI" id="CHEBI:64428"/>
        <dbReference type="ChEBI" id="CHEBI:74418"/>
        <dbReference type="ChEBI" id="CHEBI:74420"/>
        <dbReference type="EC" id="2.8.4.5"/>
    </reaction>
</comment>
<dbReference type="SFLD" id="SFLDS00029">
    <property type="entry name" value="Radical_SAM"/>
    <property type="match status" value="1"/>
</dbReference>
<dbReference type="OrthoDB" id="1730074at2759"/>
<dbReference type="EMBL" id="CP031050">
    <property type="protein sequence ID" value="QDZ25522.1"/>
    <property type="molecule type" value="Genomic_DNA"/>
</dbReference>
<comment type="cofactor">
    <cofactor evidence="1">
        <name>[4Fe-4S] cluster</name>
        <dbReference type="ChEBI" id="CHEBI:49883"/>
    </cofactor>
</comment>
<evidence type="ECO:0000256" key="9">
    <source>
        <dbReference type="ARBA" id="ARBA00022694"/>
    </source>
</evidence>
<feature type="domain" description="MTTase N-terminal" evidence="17">
    <location>
        <begin position="57"/>
        <end position="165"/>
    </location>
</feature>
<dbReference type="CDD" id="cd01335">
    <property type="entry name" value="Radical_SAM"/>
    <property type="match status" value="1"/>
</dbReference>
<dbReference type="InterPro" id="IPR006466">
    <property type="entry name" value="MiaB-like_arc_euk"/>
</dbReference>
<keyword evidence="8" id="KW-0949">S-adenosyl-L-methionine</keyword>
<feature type="domain" description="Radical SAM core" evidence="18">
    <location>
        <begin position="186"/>
        <end position="421"/>
    </location>
</feature>
<evidence type="ECO:0000256" key="8">
    <source>
        <dbReference type="ARBA" id="ARBA00022691"/>
    </source>
</evidence>
<dbReference type="SFLD" id="SFLDG01082">
    <property type="entry name" value="B12-binding_domain_containing"/>
    <property type="match status" value="1"/>
</dbReference>
<dbReference type="STRING" id="1764295.A0A5B8N0H8"/>
<dbReference type="SUPFAM" id="SSF102114">
    <property type="entry name" value="Radical SAM enzymes"/>
    <property type="match status" value="1"/>
</dbReference>
<dbReference type="InterPro" id="IPR007197">
    <property type="entry name" value="rSAM"/>
</dbReference>
<dbReference type="PROSITE" id="PS51449">
    <property type="entry name" value="MTTASE_N"/>
    <property type="match status" value="1"/>
</dbReference>
<keyword evidence="20" id="KW-1185">Reference proteome</keyword>
<dbReference type="InterPro" id="IPR006638">
    <property type="entry name" value="Elp3/MiaA/NifB-like_rSAM"/>
</dbReference>
<dbReference type="SMART" id="SM00729">
    <property type="entry name" value="Elp3"/>
    <property type="match status" value="1"/>
</dbReference>
<dbReference type="InterPro" id="IPR002792">
    <property type="entry name" value="TRAM_dom"/>
</dbReference>
<dbReference type="Pfam" id="PF04055">
    <property type="entry name" value="Radical_SAM"/>
    <property type="match status" value="1"/>
</dbReference>
<dbReference type="NCBIfam" id="TIGR00089">
    <property type="entry name" value="MiaB/RimO family radical SAM methylthiotransferase"/>
    <property type="match status" value="1"/>
</dbReference>
<dbReference type="GO" id="GO:0005783">
    <property type="term" value="C:endoplasmic reticulum"/>
    <property type="evidence" value="ECO:0007669"/>
    <property type="project" value="TreeGrafter"/>
</dbReference>
<evidence type="ECO:0000256" key="15">
    <source>
        <dbReference type="SAM" id="MobiDB-lite"/>
    </source>
</evidence>
<dbReference type="GO" id="GO:0051539">
    <property type="term" value="F:4 iron, 4 sulfur cluster binding"/>
    <property type="evidence" value="ECO:0007669"/>
    <property type="project" value="UniProtKB-KW"/>
</dbReference>
<dbReference type="Pfam" id="PF00919">
    <property type="entry name" value="UPF0004"/>
    <property type="match status" value="1"/>
</dbReference>
<dbReference type="FunFam" id="3.40.50.12160:FF:000009">
    <property type="entry name" value="threonylcarbamoyladenosine tRNA methylthiotransferase"/>
    <property type="match status" value="1"/>
</dbReference>
<evidence type="ECO:0000256" key="3">
    <source>
        <dbReference type="ARBA" id="ARBA00008616"/>
    </source>
</evidence>
<gene>
    <name evidence="19" type="ORF">A3770_17p80400</name>
</gene>
<keyword evidence="9" id="KW-0819">tRNA processing</keyword>
<dbReference type="PROSITE" id="PS51918">
    <property type="entry name" value="RADICAL_SAM"/>
    <property type="match status" value="1"/>
</dbReference>
<evidence type="ECO:0000259" key="16">
    <source>
        <dbReference type="PROSITE" id="PS50926"/>
    </source>
</evidence>
<keyword evidence="10" id="KW-0479">Metal-binding</keyword>
<keyword evidence="7 19" id="KW-0808">Transferase</keyword>
<dbReference type="PANTHER" id="PTHR11918:SF45">
    <property type="entry name" value="THREONYLCARBAMOYLADENOSINE TRNA METHYLTHIOTRANSFERASE"/>
    <property type="match status" value="1"/>
</dbReference>
<evidence type="ECO:0000256" key="11">
    <source>
        <dbReference type="ARBA" id="ARBA00023004"/>
    </source>
</evidence>
<dbReference type="AlphaFoldDB" id="A0A5B8N0H8"/>
<comment type="similarity">
    <text evidence="3">Belongs to the methylthiotransferase family. CDKAL1 subfamily.</text>
</comment>
<keyword evidence="12" id="KW-0411">Iron-sulfur</keyword>
<dbReference type="InterPro" id="IPR023404">
    <property type="entry name" value="rSAM_horseshoe"/>
</dbReference>
<proteinExistence type="inferred from homology"/>
<protein>
    <recommendedName>
        <fullName evidence="5">Threonylcarbamoyladenosine tRNA methylthiotransferase</fullName>
        <ecNumber evidence="4">2.8.4.5</ecNumber>
    </recommendedName>
    <alternativeName>
        <fullName evidence="13">tRNA-t(6)A37 methylthiotransferase</fullName>
    </alternativeName>
</protein>
<dbReference type="GO" id="GO:0046872">
    <property type="term" value="F:metal ion binding"/>
    <property type="evidence" value="ECO:0007669"/>
    <property type="project" value="UniProtKB-KW"/>
</dbReference>
<evidence type="ECO:0000313" key="20">
    <source>
        <dbReference type="Proteomes" id="UP000316726"/>
    </source>
</evidence>
<evidence type="ECO:0000256" key="1">
    <source>
        <dbReference type="ARBA" id="ARBA00001966"/>
    </source>
</evidence>
<feature type="domain" description="TRAM" evidence="16">
    <location>
        <begin position="421"/>
        <end position="483"/>
    </location>
</feature>
<keyword evidence="6" id="KW-0004">4Fe-4S</keyword>
<keyword evidence="11" id="KW-0408">Iron</keyword>
<evidence type="ECO:0000259" key="17">
    <source>
        <dbReference type="PROSITE" id="PS51449"/>
    </source>
</evidence>
<comment type="function">
    <text evidence="2">Catalyzes the methylthiolation of N6-threonylcarbamoyladenosine (t(6)A), leading to the formation of 2-methylthio-N6-threonylcarbamoyladenosine (ms(2)t(6)A) at position 37 in tRNAs that read codons beginning with adenine.</text>
</comment>
<dbReference type="PANTHER" id="PTHR11918">
    <property type="entry name" value="RADICAL SAM PROTEINS"/>
    <property type="match status" value="1"/>
</dbReference>
<sequence>MTVDIEDLITAKDGAEYGRMDTTSVVRVGMKKKKQDLSPSSSCRRDDDGNAGVPGTASVWVKTFGCSHNSSDSEYMAGQLEQYGYRIAEDSREADLWLVNTCTVKNPSEVAMVNIVNKGRRVGKPMVVAGCVPQGDKKIKALEGISLLGVSQIDRVVEAVEETLQGNTVQLLSKKSLPRLDLPKVRKNKHIEIIPLSTGCLGSCTYCKTKHARGELGSYDPEAIVGRARTAAEDPDVREIWLSSEDTGAYGRDLGIKLPYLLRRIVAVLPKDGRTRLRVGMSNPPFMLDTLDEIAEVLNHPLVFSYLHIPVQSGSNSVLGGMNREYTVEEFRKCADTLLSLVPDLELATDIICGFPGETEEDHQETMRLVEDYAFPHCHISQFYPRPGTPAARMKRVPTQIVKARTRQVSALVDSFTDVYKSLEGTVQYVSIVEKAADRVRLVGHTETYAQILIDGPESLIGQMALVKITKATRWSAFGMLLDEPLGRDITGGVQLSEGQSSAPPSESKEQARGASSVVGDAAPGRNSTWSSSLYAFGQDTLLALTTTLQNFDSVDACLYLGLGLGVAGIAWSSFANKKA</sequence>